<accession>A0AAI9X2V3</accession>
<proteinExistence type="predicted"/>
<reference evidence="1" key="2">
    <citation type="journal article" date="2016" name="Fungal Biol.">
        <title>Ochratoxin A production by Penicillium thymicola.</title>
        <authorList>
            <person name="Nguyen H.D.T."/>
            <person name="McMullin D.R."/>
            <person name="Ponomareva E."/>
            <person name="Riley R."/>
            <person name="Pomraning K.R."/>
            <person name="Baker S.E."/>
            <person name="Seifert K.A."/>
        </authorList>
    </citation>
    <scope>NUCLEOTIDE SEQUENCE</scope>
    <source>
        <strain evidence="1">DAOM 180753</strain>
    </source>
</reference>
<reference evidence="1" key="1">
    <citation type="submission" date="2015-06" db="EMBL/GenBank/DDBJ databases">
        <authorList>
            <person name="Nguyen H."/>
        </authorList>
    </citation>
    <scope>NUCLEOTIDE SEQUENCE</scope>
    <source>
        <strain evidence="1">DAOM 180753</strain>
    </source>
</reference>
<comment type="caution">
    <text evidence="1">The sequence shown here is derived from an EMBL/GenBank/DDBJ whole genome shotgun (WGS) entry which is preliminary data.</text>
</comment>
<evidence type="ECO:0000313" key="1">
    <source>
        <dbReference type="EMBL" id="KAJ9481364.1"/>
    </source>
</evidence>
<sequence>GVYTQEICKLCIVKFNLLIR</sequence>
<feature type="non-terminal residue" evidence="1">
    <location>
        <position position="1"/>
    </location>
</feature>
<organism evidence="1 2">
    <name type="scientific">Penicillium thymicola</name>
    <dbReference type="NCBI Taxonomy" id="293382"/>
    <lineage>
        <taxon>Eukaryota</taxon>
        <taxon>Fungi</taxon>
        <taxon>Dikarya</taxon>
        <taxon>Ascomycota</taxon>
        <taxon>Pezizomycotina</taxon>
        <taxon>Eurotiomycetes</taxon>
        <taxon>Eurotiomycetidae</taxon>
        <taxon>Eurotiales</taxon>
        <taxon>Aspergillaceae</taxon>
        <taxon>Penicillium</taxon>
    </lineage>
</organism>
<keyword evidence="2" id="KW-1185">Reference proteome</keyword>
<dbReference type="Proteomes" id="UP001227192">
    <property type="component" value="Unassembled WGS sequence"/>
</dbReference>
<protein>
    <submittedName>
        <fullName evidence="1">Uncharacterized protein</fullName>
    </submittedName>
</protein>
<dbReference type="EMBL" id="LACB01000806">
    <property type="protein sequence ID" value="KAJ9481364.1"/>
    <property type="molecule type" value="Genomic_DNA"/>
</dbReference>
<name>A0AAI9X2V3_PENTH</name>
<evidence type="ECO:0000313" key="2">
    <source>
        <dbReference type="Proteomes" id="UP001227192"/>
    </source>
</evidence>
<gene>
    <name evidence="1" type="ORF">VN97_g12115</name>
</gene>
<dbReference type="AlphaFoldDB" id="A0AAI9X2V3"/>